<evidence type="ECO:0000313" key="1">
    <source>
        <dbReference type="EMBL" id="ACA60574.1"/>
    </source>
</evidence>
<evidence type="ECO:0008006" key="3">
    <source>
        <dbReference type="Google" id="ProtNLM"/>
    </source>
</evidence>
<sequence>MVKLRGHHLICLHFFKGKGYGKDFIDNISKVIEKARQSEIEIVDGTDDVCGAYPYNRDGFCTYSGNADQEVRRLDELAVKLLNVRNTVGWNHLKCRIPEIIEVWKEEACRDCDWNKTCFIE</sequence>
<dbReference type="STRING" id="477974.Daud_2085"/>
<proteinExistence type="predicted"/>
<name>B1I6C5_DESAP</name>
<protein>
    <recommendedName>
        <fullName evidence="3">DUF1284 domain-containing protein</fullName>
    </recommendedName>
</protein>
<dbReference type="RefSeq" id="WP_012303149.1">
    <property type="nucleotide sequence ID" value="NC_010424.1"/>
</dbReference>
<dbReference type="InterPro" id="IPR009702">
    <property type="entry name" value="DUF1284"/>
</dbReference>
<dbReference type="AlphaFoldDB" id="B1I6C5"/>
<organism evidence="1 2">
    <name type="scientific">Desulforudis audaxviator (strain MP104C)</name>
    <dbReference type="NCBI Taxonomy" id="477974"/>
    <lineage>
        <taxon>Bacteria</taxon>
        <taxon>Bacillati</taxon>
        <taxon>Bacillota</taxon>
        <taxon>Clostridia</taxon>
        <taxon>Thermoanaerobacterales</taxon>
        <taxon>Candidatus Desulforudaceae</taxon>
        <taxon>Candidatus Desulforudis</taxon>
    </lineage>
</organism>
<dbReference type="KEGG" id="dau:Daud_2085"/>
<dbReference type="eggNOG" id="COG3543">
    <property type="taxonomic scope" value="Bacteria"/>
</dbReference>
<dbReference type="Proteomes" id="UP000008544">
    <property type="component" value="Chromosome"/>
</dbReference>
<evidence type="ECO:0000313" key="2">
    <source>
        <dbReference type="Proteomes" id="UP000008544"/>
    </source>
</evidence>
<dbReference type="HOGENOM" id="CLU_129126_1_0_9"/>
<dbReference type="OrthoDB" id="121064at2"/>
<dbReference type="Pfam" id="PF06935">
    <property type="entry name" value="DUF1284"/>
    <property type="match status" value="1"/>
</dbReference>
<gene>
    <name evidence="1" type="ordered locus">Daud_2085</name>
</gene>
<dbReference type="EMBL" id="CP000860">
    <property type="protein sequence ID" value="ACA60574.1"/>
    <property type="molecule type" value="Genomic_DNA"/>
</dbReference>
<keyword evidence="2" id="KW-1185">Reference proteome</keyword>
<reference evidence="1 2" key="2">
    <citation type="journal article" date="2008" name="Science">
        <title>Environmental genomics reveals a single-species ecosystem deep within Earth.</title>
        <authorList>
            <person name="Chivian D."/>
            <person name="Brodie E.L."/>
            <person name="Alm E.J."/>
            <person name="Culley D.E."/>
            <person name="Dehal P.S."/>
            <person name="Desantis T.Z."/>
            <person name="Gihring T.M."/>
            <person name="Lapidus A."/>
            <person name="Lin L.H."/>
            <person name="Lowry S.R."/>
            <person name="Moser D.P."/>
            <person name="Richardson P.M."/>
            <person name="Southam G."/>
            <person name="Wanger G."/>
            <person name="Pratt L.M."/>
            <person name="Andersen G.L."/>
            <person name="Hazen T.C."/>
            <person name="Brockman F.J."/>
            <person name="Arkin A.P."/>
            <person name="Onstott T.C."/>
        </authorList>
    </citation>
    <scope>NUCLEOTIDE SEQUENCE [LARGE SCALE GENOMIC DNA]</scope>
    <source>
        <strain evidence="1 2">MP104C</strain>
    </source>
</reference>
<reference evidence="2" key="1">
    <citation type="submission" date="2007-10" db="EMBL/GenBank/DDBJ databases">
        <title>Complete sequence of chromosome of Desulforudis audaxviator MP104C.</title>
        <authorList>
            <person name="Copeland A."/>
            <person name="Lucas S."/>
            <person name="Lapidus A."/>
            <person name="Barry K."/>
            <person name="Glavina del Rio T."/>
            <person name="Dalin E."/>
            <person name="Tice H."/>
            <person name="Bruce D."/>
            <person name="Pitluck S."/>
            <person name="Lowry S.R."/>
            <person name="Larimer F."/>
            <person name="Land M.L."/>
            <person name="Hauser L."/>
            <person name="Kyrpides N."/>
            <person name="Ivanova N.N."/>
            <person name="Richardson P."/>
        </authorList>
    </citation>
    <scope>NUCLEOTIDE SEQUENCE [LARGE SCALE GENOMIC DNA]</scope>
    <source>
        <strain evidence="2">MP104C</strain>
    </source>
</reference>
<accession>B1I6C5</accession>